<dbReference type="Proteomes" id="UP000184758">
    <property type="component" value="Unassembled WGS sequence"/>
</dbReference>
<proteinExistence type="predicted"/>
<name>A0A1N6HFP2_9LACT</name>
<dbReference type="GO" id="GO:0030420">
    <property type="term" value="P:establishment of competence for transformation"/>
    <property type="evidence" value="ECO:0007669"/>
    <property type="project" value="InterPro"/>
</dbReference>
<protein>
    <submittedName>
        <fullName evidence="1">ComK protein</fullName>
    </submittedName>
</protein>
<dbReference type="AlphaFoldDB" id="A0A1N6HFP2"/>
<dbReference type="EMBL" id="FSRN01000001">
    <property type="protein sequence ID" value="SIO18557.1"/>
    <property type="molecule type" value="Genomic_DNA"/>
</dbReference>
<dbReference type="OrthoDB" id="2155584at2"/>
<dbReference type="InterPro" id="IPR010461">
    <property type="entry name" value="ComK"/>
</dbReference>
<gene>
    <name evidence="1" type="ORF">SAMN05878443_1825</name>
</gene>
<dbReference type="Pfam" id="PF06338">
    <property type="entry name" value="ComK"/>
    <property type="match status" value="1"/>
</dbReference>
<organism evidence="1 2">
    <name type="scientific">Carnobacterium alterfunditum</name>
    <dbReference type="NCBI Taxonomy" id="28230"/>
    <lineage>
        <taxon>Bacteria</taxon>
        <taxon>Bacillati</taxon>
        <taxon>Bacillota</taxon>
        <taxon>Bacilli</taxon>
        <taxon>Lactobacillales</taxon>
        <taxon>Carnobacteriaceae</taxon>
        <taxon>Carnobacterium</taxon>
    </lineage>
</organism>
<reference evidence="2" key="1">
    <citation type="submission" date="2016-11" db="EMBL/GenBank/DDBJ databases">
        <authorList>
            <person name="Varghese N."/>
            <person name="Submissions S."/>
        </authorList>
    </citation>
    <scope>NUCLEOTIDE SEQUENCE [LARGE SCALE GENOMIC DNA]</scope>
    <source>
        <strain evidence="2">313</strain>
    </source>
</reference>
<sequence>MKEDFERDQQHGYYNNWRKSYYQFNEKSHINHFPSHLSEVYESNYYYKTTLIRKPISPLLITDKTISALLGISFEQSHILVNSKTFYIKDIRDVKDTPFNTIVFQLGALPLKTKEDSRTIMNRYFNKGPLNYQIIQYIGKSLGYHHRCPFVSGYEIFVPEKGSSNGSTSWYGLHHILDSVEDKKANHIQVYFREGHELQLNVSARSFNEQLERSVNLSILQQMVIDELVGLLHYTRTPYFTEELNIVQRRLKASTFTSTFHSIEKVLNFMSNYRVNEILETVFGVGNPYIDEIRRDFTLTLKNKPSSFNE</sequence>
<keyword evidence="2" id="KW-1185">Reference proteome</keyword>
<evidence type="ECO:0000313" key="1">
    <source>
        <dbReference type="EMBL" id="SIO18557.1"/>
    </source>
</evidence>
<dbReference type="RefSeq" id="WP_034545287.1">
    <property type="nucleotide sequence ID" value="NZ_FSRN01000001.1"/>
</dbReference>
<accession>A0A1N6HFP2</accession>
<evidence type="ECO:0000313" key="2">
    <source>
        <dbReference type="Proteomes" id="UP000184758"/>
    </source>
</evidence>
<dbReference type="eggNOG" id="ENOG5031RWW">
    <property type="taxonomic scope" value="Bacteria"/>
</dbReference>